<keyword evidence="1" id="KW-1133">Transmembrane helix</keyword>
<evidence type="ECO:0000313" key="3">
    <source>
        <dbReference type="Proteomes" id="UP000324252"/>
    </source>
</evidence>
<protein>
    <recommendedName>
        <fullName evidence="4">Branched-chain amino acid ABC transporter permease</fullName>
    </recommendedName>
</protein>
<feature type="transmembrane region" description="Helical" evidence="1">
    <location>
        <begin position="21"/>
        <end position="39"/>
    </location>
</feature>
<accession>A0A1M6V3W8</accession>
<reference evidence="2 3" key="1">
    <citation type="submission" date="2016-11" db="EMBL/GenBank/DDBJ databases">
        <authorList>
            <person name="Varghese N."/>
            <person name="Submissions S."/>
        </authorList>
    </citation>
    <scope>NUCLEOTIDE SEQUENCE [LARGE SCALE GENOMIC DNA]</scope>
    <source>
        <strain evidence="2 3">DSM 29620</strain>
    </source>
</reference>
<proteinExistence type="predicted"/>
<name>A0A1M6V3W8_9RHOB</name>
<gene>
    <name evidence="2" type="ORF">SAMN05444142_1091</name>
</gene>
<dbReference type="Proteomes" id="UP000324252">
    <property type="component" value="Unassembled WGS sequence"/>
</dbReference>
<feature type="transmembrane region" description="Helical" evidence="1">
    <location>
        <begin position="45"/>
        <end position="65"/>
    </location>
</feature>
<organism evidence="2 3">
    <name type="scientific">Lutimaribacter pacificus</name>
    <dbReference type="NCBI Taxonomy" id="391948"/>
    <lineage>
        <taxon>Bacteria</taxon>
        <taxon>Pseudomonadati</taxon>
        <taxon>Pseudomonadota</taxon>
        <taxon>Alphaproteobacteria</taxon>
        <taxon>Rhodobacterales</taxon>
        <taxon>Roseobacteraceae</taxon>
        <taxon>Lutimaribacter</taxon>
    </lineage>
</organism>
<keyword evidence="3" id="KW-1185">Reference proteome</keyword>
<evidence type="ECO:0000313" key="2">
    <source>
        <dbReference type="EMBL" id="SHK76187.1"/>
    </source>
</evidence>
<keyword evidence="1" id="KW-0812">Transmembrane</keyword>
<feature type="non-terminal residue" evidence="2">
    <location>
        <position position="1"/>
    </location>
</feature>
<dbReference type="AlphaFoldDB" id="A0A1M6V3W8"/>
<sequence length="77" mass="8435">KSERAKVDDFYAARDNTMPSLPWPSIAPPFTAALLLGMIESFGTYLFPQYPGIFFLLALAVILLVKPSGIMGKEQTA</sequence>
<keyword evidence="1" id="KW-0472">Membrane</keyword>
<evidence type="ECO:0000256" key="1">
    <source>
        <dbReference type="SAM" id="Phobius"/>
    </source>
</evidence>
<evidence type="ECO:0008006" key="4">
    <source>
        <dbReference type="Google" id="ProtNLM"/>
    </source>
</evidence>
<dbReference type="EMBL" id="FQZZ01000009">
    <property type="protein sequence ID" value="SHK76187.1"/>
    <property type="molecule type" value="Genomic_DNA"/>
</dbReference>